<dbReference type="GO" id="GO:0016020">
    <property type="term" value="C:membrane"/>
    <property type="evidence" value="ECO:0007669"/>
    <property type="project" value="InterPro"/>
</dbReference>
<dbReference type="Gene3D" id="1.10.3860.10">
    <property type="entry name" value="Sodium:dicarboxylate symporter"/>
    <property type="match status" value="1"/>
</dbReference>
<protein>
    <submittedName>
        <fullName evidence="7">Reverse transcriptase domain-containing protein</fullName>
    </submittedName>
</protein>
<dbReference type="AlphaFoldDB" id="A0A1I8I2Y9"/>
<feature type="compositionally biased region" description="Polar residues" evidence="4">
    <location>
        <begin position="203"/>
        <end position="214"/>
    </location>
</feature>
<evidence type="ECO:0000256" key="3">
    <source>
        <dbReference type="ARBA" id="ARBA00023136"/>
    </source>
</evidence>
<accession>A0A1I8I2Y9</accession>
<reference evidence="7" key="1">
    <citation type="submission" date="2016-11" db="UniProtKB">
        <authorList>
            <consortium name="WormBaseParasite"/>
        </authorList>
    </citation>
    <scope>IDENTIFICATION</scope>
</reference>
<keyword evidence="3" id="KW-0472">Membrane</keyword>
<dbReference type="WBParaSite" id="maker-uti_cns_0009506-snap-gene-0.8-mRNA-1">
    <property type="protein sequence ID" value="maker-uti_cns_0009506-snap-gene-0.8-mRNA-1"/>
    <property type="gene ID" value="maker-uti_cns_0009506-snap-gene-0.8"/>
</dbReference>
<organism evidence="6 7">
    <name type="scientific">Macrostomum lignano</name>
    <dbReference type="NCBI Taxonomy" id="282301"/>
    <lineage>
        <taxon>Eukaryota</taxon>
        <taxon>Metazoa</taxon>
        <taxon>Spiralia</taxon>
        <taxon>Lophotrochozoa</taxon>
        <taxon>Platyhelminthes</taxon>
        <taxon>Rhabditophora</taxon>
        <taxon>Macrostomorpha</taxon>
        <taxon>Macrostomida</taxon>
        <taxon>Macrostomidae</taxon>
        <taxon>Macrostomum</taxon>
    </lineage>
</organism>
<feature type="region of interest" description="Disordered" evidence="4">
    <location>
        <begin position="203"/>
        <end position="225"/>
    </location>
</feature>
<dbReference type="PANTHER" id="PTHR19446">
    <property type="entry name" value="REVERSE TRANSCRIPTASES"/>
    <property type="match status" value="1"/>
</dbReference>
<feature type="compositionally biased region" description="Basic and acidic residues" evidence="4">
    <location>
        <begin position="330"/>
        <end position="341"/>
    </location>
</feature>
<evidence type="ECO:0000313" key="7">
    <source>
        <dbReference type="WBParaSite" id="maker-uti_cns_0009506-snap-gene-0.8-mRNA-1"/>
    </source>
</evidence>
<dbReference type="Pfam" id="PF00078">
    <property type="entry name" value="RVT_1"/>
    <property type="match status" value="1"/>
</dbReference>
<feature type="compositionally biased region" description="Polar residues" evidence="4">
    <location>
        <begin position="312"/>
        <end position="328"/>
    </location>
</feature>
<dbReference type="Proteomes" id="UP000095280">
    <property type="component" value="Unplaced"/>
</dbReference>
<evidence type="ECO:0000313" key="6">
    <source>
        <dbReference type="Proteomes" id="UP000095280"/>
    </source>
</evidence>
<evidence type="ECO:0000256" key="2">
    <source>
        <dbReference type="ARBA" id="ARBA00022989"/>
    </source>
</evidence>
<dbReference type="InterPro" id="IPR000477">
    <property type="entry name" value="RT_dom"/>
</dbReference>
<keyword evidence="6" id="KW-1185">Reference proteome</keyword>
<feature type="domain" description="Reverse transcriptase" evidence="5">
    <location>
        <begin position="805"/>
        <end position="920"/>
    </location>
</feature>
<feature type="region of interest" description="Disordered" evidence="4">
    <location>
        <begin position="482"/>
        <end position="501"/>
    </location>
</feature>
<evidence type="ECO:0000256" key="4">
    <source>
        <dbReference type="SAM" id="MobiDB-lite"/>
    </source>
</evidence>
<dbReference type="InterPro" id="IPR036458">
    <property type="entry name" value="Na:dicarbo_symporter_sf"/>
</dbReference>
<feature type="region of interest" description="Disordered" evidence="4">
    <location>
        <begin position="263"/>
        <end position="379"/>
    </location>
</feature>
<feature type="compositionally biased region" description="Polar residues" evidence="4">
    <location>
        <begin position="294"/>
        <end position="304"/>
    </location>
</feature>
<evidence type="ECO:0000259" key="5">
    <source>
        <dbReference type="Pfam" id="PF00078"/>
    </source>
</evidence>
<proteinExistence type="predicted"/>
<name>A0A1I8I2Y9_9PLAT</name>
<keyword evidence="2" id="KW-1133">Transmembrane helix</keyword>
<dbReference type="GO" id="GO:0015293">
    <property type="term" value="F:symporter activity"/>
    <property type="evidence" value="ECO:0007669"/>
    <property type="project" value="InterPro"/>
</dbReference>
<keyword evidence="1" id="KW-0812">Transmembrane</keyword>
<sequence>FLIIKSKVTRFLIIKSKVTRFLIIKSKVTRFLIIKSKVTRFLIIKSKVTRFLIIKSKVTRFLIIKSKVTRFLIIKSNVTRFLIIKSKVTRFLIIKSKVTRFLIIKSKVTRFLIIKSKWAPWRQAFGDICIPQPVLRQFCMPIPEFEGHDGRVCNFSDLPRTTTSKFIRAYASARDRFRTMINVLGDCFGAGIVEHLSRRDLFASSTSSEETPQSAEPLLQQRRQSRSRLNAAIVEDLSHNDGIAGAGPQVQQNQHWVRSLLHRGEHSSQAAQQQHRIGDQRHLAGATRAEVPPSLSSFASQHQRQGARLASRNDSQWHQTGRCQQGHQASEYRAEGQREPQRPASSVVDGQGGDGDCLAGHGNPRRRPYRKPTVEAASSQAVVTGDRPRLLPLLNTFKSCGSFTLAEPAITETASGGGGRTSQLHFAPLVADKRHQCAGRDAALQLGGINAMVPLHLAPLVRLELRLQPAEGAGLGDWEASAGQCTLGSEPDPGDAPRVQRRQSGSELFQRFAVNLRRLQRESWRQPQAVLLVDVVKHRLPPLPLQLVQIFRLGAPEQQGVSFQVLQYRGGLLVAAQSQRIVYGRVAQAGQTFVRHNKRLSARCPQSALIQVDLVGPGAGFGHVGLLVEPFDLAASHAGQVTAVTEAQGLAGEQLADEKLECSTVNTALALLLNQSSRLPMPPLPNDLSLRLPPETPLPAEESFNVAPVSTAEVVRLAQQSPDGKALGPDEVPIEALRLHWVASEVASVMNRVLFGETAPNEWTTVHIVAIPKKPCTTRLEEHRGICLQSCAAKLFNRMLLSRLQPGDTLAPFLFVLVLDWVLRTALPSNHVHDGFLLQRRVGRRQPERQLSVLGYADDLALLSSTVEGAQRQLDRLVSVAASVGLVVNTQKTVVLCVPDDIGATIFCRGADGQATKLSCCQQFVYLGGLVPDVSEDLRRRRGLD</sequence>
<evidence type="ECO:0000256" key="1">
    <source>
        <dbReference type="ARBA" id="ARBA00022692"/>
    </source>
</evidence>